<evidence type="ECO:0000313" key="2">
    <source>
        <dbReference type="Proteomes" id="UP001066276"/>
    </source>
</evidence>
<comment type="caution">
    <text evidence="1">The sequence shown here is derived from an EMBL/GenBank/DDBJ whole genome shotgun (WGS) entry which is preliminary data.</text>
</comment>
<dbReference type="EMBL" id="JANPWB010000002">
    <property type="protein sequence ID" value="KAJ1204630.1"/>
    <property type="molecule type" value="Genomic_DNA"/>
</dbReference>
<sequence length="297" mass="31795">MAGLGPGAGVLRGHRVSRFNLRRGTEGRCRWGSHRLGVSRIRGTGQDPQWSRALRNCEAGLRAEWTEHSLLHRAGGTRRADWDNQEGSIHATARCGRGLTVLPLAPGWRAYRLRLATLTQDQLRPPCIDILPLSGSLTIGIAAITYRSPPGTGHRAGSGGCLPPPLPPTPLACPRTAIVSQTGTQQEPPPPGLQSTGPFPHQGVFNAWWQDVGQAIRLTIPAIALLGSSTTFESPVPASEVHPLTPPSTMADPVQGATMDRILQEISAVGHKLEEVDNTMASQTAETRSMHLDIAGF</sequence>
<reference evidence="1" key="1">
    <citation type="journal article" date="2022" name="bioRxiv">
        <title>Sequencing and chromosome-scale assembly of the giantPleurodeles waltlgenome.</title>
        <authorList>
            <person name="Brown T."/>
            <person name="Elewa A."/>
            <person name="Iarovenko S."/>
            <person name="Subramanian E."/>
            <person name="Araus A.J."/>
            <person name="Petzold A."/>
            <person name="Susuki M."/>
            <person name="Suzuki K.-i.T."/>
            <person name="Hayashi T."/>
            <person name="Toyoda A."/>
            <person name="Oliveira C."/>
            <person name="Osipova E."/>
            <person name="Leigh N.D."/>
            <person name="Simon A."/>
            <person name="Yun M.H."/>
        </authorList>
    </citation>
    <scope>NUCLEOTIDE SEQUENCE</scope>
    <source>
        <strain evidence="1">20211129_DDA</strain>
        <tissue evidence="1">Liver</tissue>
    </source>
</reference>
<proteinExistence type="predicted"/>
<organism evidence="1 2">
    <name type="scientific">Pleurodeles waltl</name>
    <name type="common">Iberian ribbed newt</name>
    <dbReference type="NCBI Taxonomy" id="8319"/>
    <lineage>
        <taxon>Eukaryota</taxon>
        <taxon>Metazoa</taxon>
        <taxon>Chordata</taxon>
        <taxon>Craniata</taxon>
        <taxon>Vertebrata</taxon>
        <taxon>Euteleostomi</taxon>
        <taxon>Amphibia</taxon>
        <taxon>Batrachia</taxon>
        <taxon>Caudata</taxon>
        <taxon>Salamandroidea</taxon>
        <taxon>Salamandridae</taxon>
        <taxon>Pleurodelinae</taxon>
        <taxon>Pleurodeles</taxon>
    </lineage>
</organism>
<accession>A0AAV7VX30</accession>
<keyword evidence="2" id="KW-1185">Reference proteome</keyword>
<gene>
    <name evidence="1" type="ORF">NDU88_000070</name>
</gene>
<protein>
    <submittedName>
        <fullName evidence="1">Uncharacterized protein</fullName>
    </submittedName>
</protein>
<evidence type="ECO:0000313" key="1">
    <source>
        <dbReference type="EMBL" id="KAJ1204630.1"/>
    </source>
</evidence>
<dbReference type="Proteomes" id="UP001066276">
    <property type="component" value="Chromosome 1_2"/>
</dbReference>
<name>A0AAV7VX30_PLEWA</name>
<dbReference type="AlphaFoldDB" id="A0AAV7VX30"/>